<feature type="domain" description="Amidase" evidence="1">
    <location>
        <begin position="27"/>
        <end position="449"/>
    </location>
</feature>
<dbReference type="RefSeq" id="WP_230624605.1">
    <property type="nucleotide sequence ID" value="NZ_CP010586.1"/>
</dbReference>
<name>A0A806TCQ2_PRIMG</name>
<dbReference type="InterPro" id="IPR023631">
    <property type="entry name" value="Amidase_dom"/>
</dbReference>
<dbReference type="PROSITE" id="PS00571">
    <property type="entry name" value="AMIDASES"/>
    <property type="match status" value="1"/>
</dbReference>
<dbReference type="GO" id="GO:0016874">
    <property type="term" value="F:ligase activity"/>
    <property type="evidence" value="ECO:0007669"/>
    <property type="project" value="UniProtKB-KW"/>
</dbReference>
<protein>
    <submittedName>
        <fullName evidence="2">Glutamyl-tRNA(Gln) amidotransferase subunit A</fullName>
        <ecNumber evidence="2">6.3.5.-</ecNumber>
    </submittedName>
</protein>
<dbReference type="InterPro" id="IPR000120">
    <property type="entry name" value="Amidase"/>
</dbReference>
<dbReference type="Proteomes" id="UP000036410">
    <property type="component" value="Chromosome"/>
</dbReference>
<gene>
    <name evidence="2" type="primary">gatA_2</name>
    <name evidence="2" type="ORF">AS52_00786</name>
</gene>
<dbReference type="Pfam" id="PF01425">
    <property type="entry name" value="Amidase"/>
    <property type="match status" value="1"/>
</dbReference>
<reference evidence="2 3" key="1">
    <citation type="submission" date="2015-01" db="EMBL/GenBank/DDBJ databases">
        <title>Genome sequence of bacillus megaterium Q3.</title>
        <authorList>
            <person name="Wang Y."/>
            <person name="Luo K."/>
            <person name="Bai L."/>
            <person name="Luo F."/>
        </authorList>
    </citation>
    <scope>NUCLEOTIDE SEQUENCE [LARGE SCALE GENOMIC DNA]</scope>
    <source>
        <strain evidence="2 3">Q3</strain>
    </source>
</reference>
<evidence type="ECO:0000313" key="3">
    <source>
        <dbReference type="Proteomes" id="UP000036410"/>
    </source>
</evidence>
<evidence type="ECO:0000259" key="1">
    <source>
        <dbReference type="Pfam" id="PF01425"/>
    </source>
</evidence>
<keyword evidence="2" id="KW-0808">Transferase</keyword>
<keyword evidence="2" id="KW-0436">Ligase</keyword>
<dbReference type="InterPro" id="IPR036928">
    <property type="entry name" value="AS_sf"/>
</dbReference>
<dbReference type="EC" id="6.3.5.-" evidence="2"/>
<dbReference type="GO" id="GO:0016740">
    <property type="term" value="F:transferase activity"/>
    <property type="evidence" value="ECO:0007669"/>
    <property type="project" value="UniProtKB-KW"/>
</dbReference>
<accession>A0A806TCQ2</accession>
<organism evidence="2 3">
    <name type="scientific">Priestia megaterium Q3</name>
    <dbReference type="NCBI Taxonomy" id="1452722"/>
    <lineage>
        <taxon>Bacteria</taxon>
        <taxon>Bacillati</taxon>
        <taxon>Bacillota</taxon>
        <taxon>Bacilli</taxon>
        <taxon>Bacillales</taxon>
        <taxon>Bacillaceae</taxon>
        <taxon>Priestia</taxon>
    </lineage>
</organism>
<dbReference type="PANTHER" id="PTHR11895">
    <property type="entry name" value="TRANSAMIDASE"/>
    <property type="match status" value="1"/>
</dbReference>
<dbReference type="InterPro" id="IPR020556">
    <property type="entry name" value="Amidase_CS"/>
</dbReference>
<dbReference type="Gene3D" id="3.90.1300.10">
    <property type="entry name" value="Amidase signature (AS) domain"/>
    <property type="match status" value="1"/>
</dbReference>
<dbReference type="SUPFAM" id="SSF75304">
    <property type="entry name" value="Amidase signature (AS) enzymes"/>
    <property type="match status" value="1"/>
</dbReference>
<dbReference type="EMBL" id="CP010586">
    <property type="protein sequence ID" value="AKP75751.1"/>
    <property type="molecule type" value="Genomic_DNA"/>
</dbReference>
<evidence type="ECO:0000313" key="2">
    <source>
        <dbReference type="EMBL" id="AKP75751.1"/>
    </source>
</evidence>
<dbReference type="PANTHER" id="PTHR11895:SF176">
    <property type="entry name" value="AMIDASE AMID-RELATED"/>
    <property type="match status" value="1"/>
</dbReference>
<proteinExistence type="predicted"/>
<dbReference type="AlphaFoldDB" id="A0A806TCQ2"/>
<sequence>MHSDSILNMDITTLSLKIKNKEISPVEITECLLDRIKDINPALNAFITINEEAVKQAKIAEKEIMNNEYKGALHGIPIGVKDLVYTRNMKTTMGSKIYQHFTPDYDATVVEKLHHAGAITIGKLNTHEFAYGPSGDVSYYGAVKNPHDTKRISGGSSSGSGAAVSAGLCYGAIGTDTGGSIRIPSSACGIVGMKPTFGRVSKHGVFPLGETLDHVGPMTRTVSDNALFLETIAGYDTKDLYSVNKPTEHFSRFIGSSILKKTIGIPSNFYFDALDSEVGNALKEAVKCLEELGASVKSIELPMLSQASWAQSKTIQSEAYMVHEKRMKAYRQDYQLPVLERLEESQKVTGYEYAKAQQIRLQAQKEFQDVFESVDVLIAPTLPILPPYMGEEKVRVDNQMKLVRSELLRLTEPSNLLGLPTLSLPCGCSRDGLPIGMQLIGPHFAEAALYQIGYAFEQHRHIPTLKWNIQTQPTLS</sequence>